<evidence type="ECO:0000313" key="3">
    <source>
        <dbReference type="Proteomes" id="UP001596050"/>
    </source>
</evidence>
<evidence type="ECO:0000259" key="1">
    <source>
        <dbReference type="Pfam" id="PF09722"/>
    </source>
</evidence>
<dbReference type="Proteomes" id="UP001596050">
    <property type="component" value="Unassembled WGS sequence"/>
</dbReference>
<dbReference type="RefSeq" id="WP_379782202.1">
    <property type="nucleotide sequence ID" value="NZ_JBHSMU010000009.1"/>
</dbReference>
<reference evidence="3" key="1">
    <citation type="journal article" date="2019" name="Int. J. Syst. Evol. Microbiol.">
        <title>The Global Catalogue of Microorganisms (GCM) 10K type strain sequencing project: providing services to taxonomists for standard genome sequencing and annotation.</title>
        <authorList>
            <consortium name="The Broad Institute Genomics Platform"/>
            <consortium name="The Broad Institute Genome Sequencing Center for Infectious Disease"/>
            <person name="Wu L."/>
            <person name="Ma J."/>
        </authorList>
    </citation>
    <scope>NUCLEOTIDE SEQUENCE [LARGE SCALE GENOMIC DNA]</scope>
    <source>
        <strain evidence="3">KACC 12649</strain>
    </source>
</reference>
<gene>
    <name evidence="2" type="ORF">ACFPN5_08770</name>
</gene>
<dbReference type="InterPro" id="IPR024467">
    <property type="entry name" value="Xre/MbcA/ParS-like_toxin-bd"/>
</dbReference>
<comment type="caution">
    <text evidence="2">The sequence shown here is derived from an EMBL/GenBank/DDBJ whole genome shotgun (WGS) entry which is preliminary data.</text>
</comment>
<dbReference type="EMBL" id="JBHSMU010000009">
    <property type="protein sequence ID" value="MFC5459900.1"/>
    <property type="molecule type" value="Genomic_DNA"/>
</dbReference>
<organism evidence="2 3">
    <name type="scientific">Massilia niabensis</name>
    <dbReference type="NCBI Taxonomy" id="544910"/>
    <lineage>
        <taxon>Bacteria</taxon>
        <taxon>Pseudomonadati</taxon>
        <taxon>Pseudomonadota</taxon>
        <taxon>Betaproteobacteria</taxon>
        <taxon>Burkholderiales</taxon>
        <taxon>Oxalobacteraceae</taxon>
        <taxon>Telluria group</taxon>
        <taxon>Massilia</taxon>
    </lineage>
</organism>
<dbReference type="Pfam" id="PF09722">
    <property type="entry name" value="Xre_MbcA_ParS_C"/>
    <property type="match status" value="1"/>
</dbReference>
<evidence type="ECO:0000313" key="2">
    <source>
        <dbReference type="EMBL" id="MFC5459900.1"/>
    </source>
</evidence>
<sequence>MTQDGQPTPGSLDALRSRFEEQSRKAQTYYTVMHAIKGVVGNDDAANAWMSAPLPAFEGRTPAELVGNGRAEEVLGHIRTLQPGTAR</sequence>
<keyword evidence="3" id="KW-1185">Reference proteome</keyword>
<accession>A0ABW0L2D7</accession>
<proteinExistence type="predicted"/>
<feature type="domain" description="Antitoxin Xre/MbcA/ParS-like toxin-binding" evidence="1">
    <location>
        <begin position="39"/>
        <end position="68"/>
    </location>
</feature>
<protein>
    <submittedName>
        <fullName evidence="2">MbcA/ParS/Xre antitoxin family protein</fullName>
    </submittedName>
</protein>
<name>A0ABW0L2D7_9BURK</name>